<evidence type="ECO:0000313" key="2">
    <source>
        <dbReference type="Proteomes" id="UP000215214"/>
    </source>
</evidence>
<accession>A0A238U8S9</accession>
<gene>
    <name evidence="1" type="ORF">TJEJU_1244</name>
</gene>
<proteinExistence type="predicted"/>
<evidence type="ECO:0000313" key="1">
    <source>
        <dbReference type="EMBL" id="SNR14988.1"/>
    </source>
</evidence>
<dbReference type="KEGG" id="tje:TJEJU_1244"/>
<protein>
    <submittedName>
        <fullName evidence="1">Uncharacterized protein</fullName>
    </submittedName>
</protein>
<sequence length="132" mass="15166">MKLFQLVNPTILGLLVLVCFSFAGGSIDKSITQRFKSLNQTEYYIMHIFPNSNDSSEEIRKCLSERYVFINLIYKPNTIGETWKVKFRLQNTTGVTSNDTEEADFPCFYPYFLSPYTNTNIFSGPPSLSTFN</sequence>
<dbReference type="AlphaFoldDB" id="A0A238U8S9"/>
<keyword evidence="2" id="KW-1185">Reference proteome</keyword>
<reference evidence="1 2" key="1">
    <citation type="submission" date="2017-07" db="EMBL/GenBank/DDBJ databases">
        <authorList>
            <person name="Sun Z.S."/>
            <person name="Albrecht U."/>
            <person name="Echele G."/>
            <person name="Lee C.C."/>
        </authorList>
    </citation>
    <scope>NUCLEOTIDE SEQUENCE [LARGE SCALE GENOMIC DNA]</scope>
    <source>
        <strain evidence="2">type strain: KCTC 22618</strain>
    </source>
</reference>
<name>A0A238U8S9_9FLAO</name>
<dbReference type="EMBL" id="LT899436">
    <property type="protein sequence ID" value="SNR14988.1"/>
    <property type="molecule type" value="Genomic_DNA"/>
</dbReference>
<dbReference type="Proteomes" id="UP000215214">
    <property type="component" value="Chromosome TJEJU"/>
</dbReference>
<organism evidence="1 2">
    <name type="scientific">Tenacibaculum jejuense</name>
    <dbReference type="NCBI Taxonomy" id="584609"/>
    <lineage>
        <taxon>Bacteria</taxon>
        <taxon>Pseudomonadati</taxon>
        <taxon>Bacteroidota</taxon>
        <taxon>Flavobacteriia</taxon>
        <taxon>Flavobacteriales</taxon>
        <taxon>Flavobacteriaceae</taxon>
        <taxon>Tenacibaculum</taxon>
    </lineage>
</organism>
<dbReference type="RefSeq" id="WP_095070367.1">
    <property type="nucleotide sequence ID" value="NZ_LT899436.1"/>
</dbReference>